<feature type="site" description="Important for substrate specificity" evidence="4">
    <location>
        <position position="156"/>
    </location>
</feature>
<evidence type="ECO:0000313" key="5">
    <source>
        <dbReference type="EMBL" id="MFB9885770.1"/>
    </source>
</evidence>
<dbReference type="RefSeq" id="WP_027313837.1">
    <property type="nucleotide sequence ID" value="NZ_JBHLZN010000001.1"/>
</dbReference>
<dbReference type="GO" id="GO:0016787">
    <property type="term" value="F:hydrolase activity"/>
    <property type="evidence" value="ECO:0007669"/>
    <property type="project" value="UniProtKB-KW"/>
</dbReference>
<comment type="subcellular location">
    <subcellularLocation>
        <location evidence="4">Cytoplasm</location>
    </subcellularLocation>
</comment>
<dbReference type="EMBL" id="JBHLZN010000001">
    <property type="protein sequence ID" value="MFB9885770.1"/>
    <property type="molecule type" value="Genomic_DNA"/>
</dbReference>
<dbReference type="Pfam" id="PF02545">
    <property type="entry name" value="Maf"/>
    <property type="match status" value="1"/>
</dbReference>
<comment type="catalytic activity">
    <reaction evidence="4">
        <text>dTTP + H2O = dTMP + diphosphate + H(+)</text>
        <dbReference type="Rhea" id="RHEA:28534"/>
        <dbReference type="ChEBI" id="CHEBI:15377"/>
        <dbReference type="ChEBI" id="CHEBI:15378"/>
        <dbReference type="ChEBI" id="CHEBI:33019"/>
        <dbReference type="ChEBI" id="CHEBI:37568"/>
        <dbReference type="ChEBI" id="CHEBI:63528"/>
        <dbReference type="EC" id="3.6.1.9"/>
    </reaction>
</comment>
<sequence>MSRLILASQSPRRRELLMQLGANFSVASADIDESVLVGEQAEAYVSRLAQAKARVIAQRHPATWVLGSDTTVVVEGEILGKPQDEEDAVRMLMRLSGRCHTTLTAVALLRIEGEVEQCLSQRVATQVRFRPLNEALCRRYWATGEPADKAGAYGIQGLGGALVESIEGSFSAVVGLPLCETAQLLEQAGLATWLADA</sequence>
<organism evidence="5 6">
    <name type="scientific">Balneatrix alpica</name>
    <dbReference type="NCBI Taxonomy" id="75684"/>
    <lineage>
        <taxon>Bacteria</taxon>
        <taxon>Pseudomonadati</taxon>
        <taxon>Pseudomonadota</taxon>
        <taxon>Gammaproteobacteria</taxon>
        <taxon>Oceanospirillales</taxon>
        <taxon>Balneatrichaceae</taxon>
        <taxon>Balneatrix</taxon>
    </lineage>
</organism>
<keyword evidence="3 4" id="KW-0546">Nucleotide metabolism</keyword>
<dbReference type="InterPro" id="IPR003697">
    <property type="entry name" value="Maf-like"/>
</dbReference>
<accession>A0ABV5Z913</accession>
<keyword evidence="2 4" id="KW-0378">Hydrolase</keyword>
<evidence type="ECO:0000256" key="3">
    <source>
        <dbReference type="ARBA" id="ARBA00023080"/>
    </source>
</evidence>
<evidence type="ECO:0000256" key="1">
    <source>
        <dbReference type="ARBA" id="ARBA00001968"/>
    </source>
</evidence>
<keyword evidence="6" id="KW-1185">Reference proteome</keyword>
<comment type="similarity">
    <text evidence="4">Belongs to the Maf family. YhdE subfamily.</text>
</comment>
<evidence type="ECO:0000256" key="2">
    <source>
        <dbReference type="ARBA" id="ARBA00022801"/>
    </source>
</evidence>
<keyword evidence="4" id="KW-0963">Cytoplasm</keyword>
<protein>
    <recommendedName>
        <fullName evidence="4">dTTP/UTP pyrophosphatase</fullName>
        <shortName evidence="4">dTTPase/UTPase</shortName>
        <ecNumber evidence="4">3.6.1.9</ecNumber>
    </recommendedName>
    <alternativeName>
        <fullName evidence="4">Nucleoside triphosphate pyrophosphatase</fullName>
    </alternativeName>
    <alternativeName>
        <fullName evidence="4">Nucleotide pyrophosphatase</fullName>
        <shortName evidence="4">Nucleotide PPase</shortName>
    </alternativeName>
</protein>
<dbReference type="PANTHER" id="PTHR43213:SF5">
    <property type="entry name" value="BIFUNCTIONAL DTTP_UTP PYROPHOSPHATASE_METHYLTRANSFERASE PROTEIN-RELATED"/>
    <property type="match status" value="1"/>
</dbReference>
<dbReference type="EC" id="3.6.1.9" evidence="4"/>
<dbReference type="PIRSF" id="PIRSF006305">
    <property type="entry name" value="Maf"/>
    <property type="match status" value="1"/>
</dbReference>
<proteinExistence type="inferred from homology"/>
<dbReference type="InterPro" id="IPR029001">
    <property type="entry name" value="ITPase-like_fam"/>
</dbReference>
<feature type="site" description="Important for substrate specificity" evidence="4">
    <location>
        <position position="70"/>
    </location>
</feature>
<dbReference type="SUPFAM" id="SSF52972">
    <property type="entry name" value="ITPase-like"/>
    <property type="match status" value="1"/>
</dbReference>
<comment type="caution">
    <text evidence="5">The sequence shown here is derived from an EMBL/GenBank/DDBJ whole genome shotgun (WGS) entry which is preliminary data.</text>
</comment>
<reference evidence="5 6" key="1">
    <citation type="submission" date="2024-09" db="EMBL/GenBank/DDBJ databases">
        <authorList>
            <person name="Sun Q."/>
            <person name="Mori K."/>
        </authorList>
    </citation>
    <scope>NUCLEOTIDE SEQUENCE [LARGE SCALE GENOMIC DNA]</scope>
    <source>
        <strain evidence="5 6">ATCC 51285</strain>
    </source>
</reference>
<dbReference type="Gene3D" id="3.90.950.10">
    <property type="match status" value="1"/>
</dbReference>
<evidence type="ECO:0000313" key="6">
    <source>
        <dbReference type="Proteomes" id="UP001589628"/>
    </source>
</evidence>
<gene>
    <name evidence="5" type="ORF">ACFFLH_05025</name>
</gene>
<dbReference type="NCBIfam" id="TIGR00172">
    <property type="entry name" value="maf"/>
    <property type="match status" value="1"/>
</dbReference>
<dbReference type="CDD" id="cd00555">
    <property type="entry name" value="Maf"/>
    <property type="match status" value="1"/>
</dbReference>
<comment type="catalytic activity">
    <reaction evidence="4">
        <text>UTP + H2O = UMP + diphosphate + H(+)</text>
        <dbReference type="Rhea" id="RHEA:29395"/>
        <dbReference type="ChEBI" id="CHEBI:15377"/>
        <dbReference type="ChEBI" id="CHEBI:15378"/>
        <dbReference type="ChEBI" id="CHEBI:33019"/>
        <dbReference type="ChEBI" id="CHEBI:46398"/>
        <dbReference type="ChEBI" id="CHEBI:57865"/>
        <dbReference type="EC" id="3.6.1.9"/>
    </reaction>
</comment>
<feature type="active site" description="Proton acceptor" evidence="4">
    <location>
        <position position="69"/>
    </location>
</feature>
<feature type="site" description="Important for substrate specificity" evidence="4">
    <location>
        <position position="12"/>
    </location>
</feature>
<dbReference type="Proteomes" id="UP001589628">
    <property type="component" value="Unassembled WGS sequence"/>
</dbReference>
<comment type="cofactor">
    <cofactor evidence="1 4">
        <name>a divalent metal cation</name>
        <dbReference type="ChEBI" id="CHEBI:60240"/>
    </cofactor>
</comment>
<comment type="function">
    <text evidence="4">Nucleoside triphosphate pyrophosphatase that hydrolyzes dTTP and UTP. May have a dual role in cell division arrest and in preventing the incorporation of modified nucleotides into cellular nucleic acids.</text>
</comment>
<comment type="caution">
    <text evidence="4">Lacks conserved residue(s) required for the propagation of feature annotation.</text>
</comment>
<name>A0ABV5Z913_9GAMM</name>
<evidence type="ECO:0000256" key="4">
    <source>
        <dbReference type="HAMAP-Rule" id="MF_00528"/>
    </source>
</evidence>
<dbReference type="PANTHER" id="PTHR43213">
    <property type="entry name" value="BIFUNCTIONAL DTTP/UTP PYROPHOSPHATASE/METHYLTRANSFERASE PROTEIN-RELATED"/>
    <property type="match status" value="1"/>
</dbReference>
<dbReference type="HAMAP" id="MF_00528">
    <property type="entry name" value="Maf"/>
    <property type="match status" value="1"/>
</dbReference>